<feature type="transmembrane region" description="Helical" evidence="7">
    <location>
        <begin position="291"/>
        <end position="310"/>
    </location>
</feature>
<dbReference type="GO" id="GO:0005886">
    <property type="term" value="C:plasma membrane"/>
    <property type="evidence" value="ECO:0007669"/>
    <property type="project" value="UniProtKB-SubCell"/>
</dbReference>
<evidence type="ECO:0000259" key="8">
    <source>
        <dbReference type="Pfam" id="PF05425"/>
    </source>
</evidence>
<feature type="transmembrane region" description="Helical" evidence="7">
    <location>
        <begin position="499"/>
        <end position="521"/>
    </location>
</feature>
<feature type="transmembrane region" description="Helical" evidence="7">
    <location>
        <begin position="113"/>
        <end position="137"/>
    </location>
</feature>
<feature type="transmembrane region" description="Helical" evidence="7">
    <location>
        <begin position="192"/>
        <end position="211"/>
    </location>
</feature>
<evidence type="ECO:0000256" key="5">
    <source>
        <dbReference type="ARBA" id="ARBA00023136"/>
    </source>
</evidence>
<feature type="transmembrane region" description="Helical" evidence="7">
    <location>
        <begin position="567"/>
        <end position="588"/>
    </location>
</feature>
<dbReference type="Pfam" id="PF05425">
    <property type="entry name" value="CopD"/>
    <property type="match status" value="1"/>
</dbReference>
<evidence type="ECO:0000313" key="9">
    <source>
        <dbReference type="EMBL" id="APT92042.1"/>
    </source>
</evidence>
<evidence type="ECO:0000256" key="3">
    <source>
        <dbReference type="ARBA" id="ARBA00022692"/>
    </source>
</evidence>
<dbReference type="AlphaFoldDB" id="A0A1L7D1Y8"/>
<dbReference type="InterPro" id="IPR019108">
    <property type="entry name" value="Caa3_assmbl_CtaG-rel"/>
</dbReference>
<feature type="transmembrane region" description="Helical" evidence="7">
    <location>
        <begin position="258"/>
        <end position="279"/>
    </location>
</feature>
<keyword evidence="2" id="KW-1003">Cell membrane</keyword>
<evidence type="ECO:0000256" key="4">
    <source>
        <dbReference type="ARBA" id="ARBA00022989"/>
    </source>
</evidence>
<dbReference type="GO" id="GO:0006825">
    <property type="term" value="P:copper ion transport"/>
    <property type="evidence" value="ECO:0007669"/>
    <property type="project" value="InterPro"/>
</dbReference>
<feature type="transmembrane region" description="Helical" evidence="7">
    <location>
        <begin position="455"/>
        <end position="478"/>
    </location>
</feature>
<keyword evidence="5 7" id="KW-0472">Membrane</keyword>
<keyword evidence="10" id="KW-1185">Reference proteome</keyword>
<feature type="transmembrane region" description="Helical" evidence="7">
    <location>
        <begin position="533"/>
        <end position="555"/>
    </location>
</feature>
<keyword evidence="4 7" id="KW-1133">Transmembrane helix</keyword>
<keyword evidence="3 7" id="KW-0812">Transmembrane</keyword>
<dbReference type="PANTHER" id="PTHR34820:SF4">
    <property type="entry name" value="INNER MEMBRANE PROTEIN YEBZ"/>
    <property type="match status" value="1"/>
</dbReference>
<gene>
    <name evidence="9" type="ORF">CPHO_03080</name>
</gene>
<feature type="transmembrane region" description="Helical" evidence="7">
    <location>
        <begin position="223"/>
        <end position="242"/>
    </location>
</feature>
<dbReference type="KEGG" id="cpho:CPHO_03080"/>
<reference evidence="9 10" key="1">
    <citation type="submission" date="2014-08" db="EMBL/GenBank/DDBJ databases">
        <title>Complete genome sequence of Corynebacterium phocae M408/89/1(T)(=DSM 44612(T)), isolated from the common seal (Phoca vitulina).</title>
        <authorList>
            <person name="Ruckert C."/>
            <person name="Albersmeier A."/>
            <person name="Winkler A."/>
            <person name="Kalinowski J."/>
        </authorList>
    </citation>
    <scope>NUCLEOTIDE SEQUENCE [LARGE SCALE GENOMIC DNA]</scope>
    <source>
        <strain evidence="9 10">M408/89/1</strain>
    </source>
</reference>
<dbReference type="PANTHER" id="PTHR34820">
    <property type="entry name" value="INNER MEMBRANE PROTEIN YEBZ"/>
    <property type="match status" value="1"/>
</dbReference>
<dbReference type="STRING" id="161895.CPHO_03080"/>
<feature type="transmembrane region" description="Helical" evidence="7">
    <location>
        <begin position="620"/>
        <end position="641"/>
    </location>
</feature>
<evidence type="ECO:0000313" key="10">
    <source>
        <dbReference type="Proteomes" id="UP000185491"/>
    </source>
</evidence>
<feature type="transmembrane region" description="Helical" evidence="7">
    <location>
        <begin position="157"/>
        <end position="180"/>
    </location>
</feature>
<name>A0A1L7D1Y8_9CORY</name>
<feature type="transmembrane region" description="Helical" evidence="7">
    <location>
        <begin position="421"/>
        <end position="443"/>
    </location>
</feature>
<feature type="domain" description="Copper resistance protein D" evidence="8">
    <location>
        <begin position="253"/>
        <end position="347"/>
    </location>
</feature>
<evidence type="ECO:0000256" key="6">
    <source>
        <dbReference type="SAM" id="MobiDB-lite"/>
    </source>
</evidence>
<feature type="transmembrane region" description="Helical" evidence="7">
    <location>
        <begin position="68"/>
        <end position="93"/>
    </location>
</feature>
<dbReference type="InterPro" id="IPR008457">
    <property type="entry name" value="Cu-R_CopD_dom"/>
</dbReference>
<sequence>MRVMSSTRLPAATPAPSTSSAARGSTGIFIGLGVLAGCVAAFISWFFLQDSLAALGIPDPGRLTTVGLPFIRAAAWMAVAACVGSFFVSAFLISPGAGGDELIGAPLTVDGHIAARAGAISALAVALLALVEIPLVFSDITGSPVSEVLSPELMAVAFNQIATAKAWAVTALMALAVGIGGLIARKWAAQPLLFLGALTLIVPLGMEGHSAAGGDHDYGTNSFLIHLIFMVIWVGGLLGLLAHARRLGPDLTRAVRRYSLVALVSVVAMSISGVLNASLRLEFSDWLTTRYGLIIVAKVVLTLVLALLGFAHRQLTIPQLERQPGLFRRVALVELAVMAATVGVAGTMGRTPPPPPRDPNLNAMQLLLGYELDVAPTAWNIWTMFRFDILWGTLGLVLAGLYGYALHRVRQRGLSWPLVRTAWWMAGSLGLVVVMSTGIGLYMPALYSMHMLGHMVLSMVIPLFLVLGAPLTLAMEAFAPADEPGIHEWAVAITKSRTVAFITHPVVNVTQFVFFFYAMYMSYSFYEYAISEHAGHVVMNCVFLASGYFYFWELVGPDPLPNRRPTAIRLFLLFISMPVHLYAGVYLMQLGPILGEGFYSALGLPWAPDLHVDQKVGGGIAWGFGQFPLVIVFGYLFVEWLREDRSTARRMDAKADLDGDQDLEDYNAMLAALNGEDDSRHFRGR</sequence>
<protein>
    <submittedName>
        <fullName evidence="9">Copper resistance protein</fullName>
    </submittedName>
</protein>
<feature type="transmembrane region" description="Helical" evidence="7">
    <location>
        <begin position="330"/>
        <end position="349"/>
    </location>
</feature>
<proteinExistence type="predicted"/>
<feature type="transmembrane region" description="Helical" evidence="7">
    <location>
        <begin position="389"/>
        <end position="409"/>
    </location>
</feature>
<comment type="subcellular location">
    <subcellularLocation>
        <location evidence="1">Cell membrane</location>
        <topology evidence="1">Multi-pass membrane protein</topology>
    </subcellularLocation>
</comment>
<feature type="region of interest" description="Disordered" evidence="6">
    <location>
        <begin position="1"/>
        <end position="22"/>
    </location>
</feature>
<dbReference type="Pfam" id="PF09678">
    <property type="entry name" value="Caa3_CtaG"/>
    <property type="match status" value="1"/>
</dbReference>
<dbReference type="EMBL" id="CP009249">
    <property type="protein sequence ID" value="APT92042.1"/>
    <property type="molecule type" value="Genomic_DNA"/>
</dbReference>
<organism evidence="9 10">
    <name type="scientific">Corynebacterium phocae</name>
    <dbReference type="NCBI Taxonomy" id="161895"/>
    <lineage>
        <taxon>Bacteria</taxon>
        <taxon>Bacillati</taxon>
        <taxon>Actinomycetota</taxon>
        <taxon>Actinomycetes</taxon>
        <taxon>Mycobacteriales</taxon>
        <taxon>Corynebacteriaceae</taxon>
        <taxon>Corynebacterium</taxon>
    </lineage>
</organism>
<evidence type="ECO:0000256" key="7">
    <source>
        <dbReference type="SAM" id="Phobius"/>
    </source>
</evidence>
<dbReference type="InterPro" id="IPR032694">
    <property type="entry name" value="CopC/D"/>
</dbReference>
<accession>A0A1L7D1Y8</accession>
<evidence type="ECO:0000256" key="1">
    <source>
        <dbReference type="ARBA" id="ARBA00004651"/>
    </source>
</evidence>
<evidence type="ECO:0000256" key="2">
    <source>
        <dbReference type="ARBA" id="ARBA00022475"/>
    </source>
</evidence>
<feature type="transmembrane region" description="Helical" evidence="7">
    <location>
        <begin position="28"/>
        <end position="48"/>
    </location>
</feature>
<dbReference type="RefSeq" id="WP_075733116.1">
    <property type="nucleotide sequence ID" value="NZ_CP009249.1"/>
</dbReference>
<dbReference type="Proteomes" id="UP000185491">
    <property type="component" value="Chromosome"/>
</dbReference>